<evidence type="ECO:0000313" key="2">
    <source>
        <dbReference type="EMBL" id="ABM02015.1"/>
    </source>
</evidence>
<keyword evidence="3" id="KW-1185">Reference proteome</keyword>
<evidence type="ECO:0000313" key="3">
    <source>
        <dbReference type="Proteomes" id="UP000000639"/>
    </source>
</evidence>
<protein>
    <recommendedName>
        <fullName evidence="4">Transcriptional regulator VspR</fullName>
    </recommendedName>
</protein>
<keyword evidence="1" id="KW-0175">Coiled coil</keyword>
<accession>A1SRA0</accession>
<evidence type="ECO:0000256" key="1">
    <source>
        <dbReference type="SAM" id="Coils"/>
    </source>
</evidence>
<dbReference type="RefSeq" id="WP_011768574.1">
    <property type="nucleotide sequence ID" value="NC_008709.1"/>
</dbReference>
<dbReference type="eggNOG" id="ENOG503350N">
    <property type="taxonomic scope" value="Bacteria"/>
</dbReference>
<dbReference type="Proteomes" id="UP000000639">
    <property type="component" value="Chromosome"/>
</dbReference>
<sequence>MSQKVNMNVFLHSLLVIKQMNDFSVIAAKDALLHEHAEFTDSTEARKFIYRQLLRGVDKGLLKRTDLVDDGIKNVLYSKTEKFFASTIVPMKRGDKQKKSSSPKIIKQAPKTINYKALLEKELMTYEIDLNASIEEVNEYKRLSSRFPELKEKLQQHQLQTKNQSVQLLGKVHALQKLLGYTVTGYQPC</sequence>
<dbReference type="HOGENOM" id="CLU_122379_1_2_6"/>
<reference evidence="2 3" key="1">
    <citation type="submission" date="2007-01" db="EMBL/GenBank/DDBJ databases">
        <title>Complete sequence of Psychromonas ingrahamii 37.</title>
        <authorList>
            <consortium name="US DOE Joint Genome Institute"/>
            <person name="Copeland A."/>
            <person name="Lucas S."/>
            <person name="Lapidus A."/>
            <person name="Barry K."/>
            <person name="Detter J.C."/>
            <person name="Glavina del Rio T."/>
            <person name="Hammon N."/>
            <person name="Israni S."/>
            <person name="Dalin E."/>
            <person name="Tice H."/>
            <person name="Pitluck S."/>
            <person name="Thompson L.S."/>
            <person name="Brettin T."/>
            <person name="Bruce D."/>
            <person name="Han C."/>
            <person name="Tapia R."/>
            <person name="Schmutz J."/>
            <person name="Larimer F."/>
            <person name="Land M."/>
            <person name="Hauser L."/>
            <person name="Kyrpides N."/>
            <person name="Ivanova N."/>
            <person name="Staley J."/>
            <person name="Richardson P."/>
        </authorList>
    </citation>
    <scope>NUCLEOTIDE SEQUENCE [LARGE SCALE GENOMIC DNA]</scope>
    <source>
        <strain evidence="2 3">37</strain>
    </source>
</reference>
<dbReference type="OrthoDB" id="9128705at2"/>
<proteinExistence type="predicted"/>
<gene>
    <name evidence="2" type="ordered locus">Ping_0146</name>
</gene>
<evidence type="ECO:0008006" key="4">
    <source>
        <dbReference type="Google" id="ProtNLM"/>
    </source>
</evidence>
<dbReference type="EMBL" id="CP000510">
    <property type="protein sequence ID" value="ABM02015.1"/>
    <property type="molecule type" value="Genomic_DNA"/>
</dbReference>
<dbReference type="AlphaFoldDB" id="A1SRA0"/>
<name>A1SRA0_PSYIN</name>
<organism evidence="2 3">
    <name type="scientific">Psychromonas ingrahamii (strain DSM 17664 / CCUG 51855 / 37)</name>
    <dbReference type="NCBI Taxonomy" id="357804"/>
    <lineage>
        <taxon>Bacteria</taxon>
        <taxon>Pseudomonadati</taxon>
        <taxon>Pseudomonadota</taxon>
        <taxon>Gammaproteobacteria</taxon>
        <taxon>Alteromonadales</taxon>
        <taxon>Psychromonadaceae</taxon>
        <taxon>Psychromonas</taxon>
    </lineage>
</organism>
<feature type="coiled-coil region" evidence="1">
    <location>
        <begin position="116"/>
        <end position="160"/>
    </location>
</feature>
<dbReference type="KEGG" id="pin:Ping_0146"/>